<dbReference type="OrthoDB" id="9797882at2"/>
<dbReference type="SUPFAM" id="SSF53590">
    <property type="entry name" value="Nucleoside hydrolase"/>
    <property type="match status" value="1"/>
</dbReference>
<dbReference type="EMBL" id="CP025958">
    <property type="protein sequence ID" value="AWM35828.1"/>
    <property type="molecule type" value="Genomic_DNA"/>
</dbReference>
<sequence length="308" mass="32626">MPRKVVIVADPGIDTTFAVALALNDPSLEVVGLLPTAGNVSAEQATANVHTLIDVFDPPKWPKLGSALPVRYDADGTALHGPGGFGGVTFPSATRHTLHPADKVLCELAHEHPRQITVINLGPLTTLATALDRDPVLPAVLDQTVIIGGCWREPGNAGPAAEFHIHLDPDAAKRVFAGELNPLLIPLDATRKLIFSPRDLLDLPNPDSRACQFLRQIVPFGIRASSNLYGIEGFHLKDVLGVVAVAVAGCVSSEPHFVDVETKGELTRGMTVIDTRANPTGPPNARVATGVAVADVRAYIERILKAAH</sequence>
<gene>
    <name evidence="4" type="ORF">C1280_01480</name>
</gene>
<keyword evidence="5" id="KW-1185">Reference proteome</keyword>
<dbReference type="InterPro" id="IPR001910">
    <property type="entry name" value="Inosine/uridine_hydrolase_dom"/>
</dbReference>
<dbReference type="GO" id="GO:0005829">
    <property type="term" value="C:cytosol"/>
    <property type="evidence" value="ECO:0007669"/>
    <property type="project" value="TreeGrafter"/>
</dbReference>
<dbReference type="AlphaFoldDB" id="A0A2Z3GR94"/>
<evidence type="ECO:0000259" key="3">
    <source>
        <dbReference type="Pfam" id="PF01156"/>
    </source>
</evidence>
<accession>A0A2Z3GR94</accession>
<dbReference type="PANTHER" id="PTHR12304">
    <property type="entry name" value="INOSINE-URIDINE PREFERRING NUCLEOSIDE HYDROLASE"/>
    <property type="match status" value="1"/>
</dbReference>
<evidence type="ECO:0000256" key="1">
    <source>
        <dbReference type="ARBA" id="ARBA00022801"/>
    </source>
</evidence>
<dbReference type="InterPro" id="IPR036452">
    <property type="entry name" value="Ribo_hydro-like"/>
</dbReference>
<evidence type="ECO:0000313" key="4">
    <source>
        <dbReference type="EMBL" id="AWM35828.1"/>
    </source>
</evidence>
<dbReference type="RefSeq" id="WP_010039586.1">
    <property type="nucleotide sequence ID" value="NZ_CP025958.1"/>
</dbReference>
<feature type="domain" description="Inosine/uridine-preferring nucleoside hydrolase" evidence="3">
    <location>
        <begin position="6"/>
        <end position="295"/>
    </location>
</feature>
<proteinExistence type="predicted"/>
<evidence type="ECO:0000256" key="2">
    <source>
        <dbReference type="ARBA" id="ARBA00023295"/>
    </source>
</evidence>
<evidence type="ECO:0000313" key="5">
    <source>
        <dbReference type="Proteomes" id="UP000245802"/>
    </source>
</evidence>
<name>A0A2Z3GR94_9BACT</name>
<dbReference type="Gene3D" id="3.90.245.10">
    <property type="entry name" value="Ribonucleoside hydrolase-like"/>
    <property type="match status" value="1"/>
</dbReference>
<keyword evidence="2" id="KW-0326">Glycosidase</keyword>
<keyword evidence="1 4" id="KW-0378">Hydrolase</keyword>
<dbReference type="GO" id="GO:0006152">
    <property type="term" value="P:purine nucleoside catabolic process"/>
    <property type="evidence" value="ECO:0007669"/>
    <property type="project" value="TreeGrafter"/>
</dbReference>
<protein>
    <submittedName>
        <fullName evidence="4">Nucleoside hydrolase</fullName>
    </submittedName>
</protein>
<dbReference type="GO" id="GO:0008477">
    <property type="term" value="F:purine nucleosidase activity"/>
    <property type="evidence" value="ECO:0007669"/>
    <property type="project" value="TreeGrafter"/>
</dbReference>
<dbReference type="PANTHER" id="PTHR12304:SF4">
    <property type="entry name" value="URIDINE NUCLEOSIDASE"/>
    <property type="match status" value="1"/>
</dbReference>
<dbReference type="InterPro" id="IPR023186">
    <property type="entry name" value="IUNH"/>
</dbReference>
<dbReference type="Pfam" id="PF01156">
    <property type="entry name" value="IU_nuc_hydro"/>
    <property type="match status" value="1"/>
</dbReference>
<dbReference type="Proteomes" id="UP000245802">
    <property type="component" value="Chromosome"/>
</dbReference>
<organism evidence="4 5">
    <name type="scientific">Gemmata obscuriglobus</name>
    <dbReference type="NCBI Taxonomy" id="114"/>
    <lineage>
        <taxon>Bacteria</taxon>
        <taxon>Pseudomonadati</taxon>
        <taxon>Planctomycetota</taxon>
        <taxon>Planctomycetia</taxon>
        <taxon>Gemmatales</taxon>
        <taxon>Gemmataceae</taxon>
        <taxon>Gemmata</taxon>
    </lineage>
</organism>
<reference evidence="4 5" key="1">
    <citation type="submission" date="2018-01" db="EMBL/GenBank/DDBJ databases">
        <title>G. obscuriglobus.</title>
        <authorList>
            <person name="Franke J."/>
            <person name="Blomberg W."/>
            <person name="Selmecki A."/>
        </authorList>
    </citation>
    <scope>NUCLEOTIDE SEQUENCE [LARGE SCALE GENOMIC DNA]</scope>
    <source>
        <strain evidence="4 5">DSM 5831</strain>
    </source>
</reference>
<dbReference type="KEGG" id="gog:C1280_01480"/>